<keyword evidence="2 5" id="KW-0812">Transmembrane</keyword>
<feature type="transmembrane region" description="Helical" evidence="5">
    <location>
        <begin position="265"/>
        <end position="290"/>
    </location>
</feature>
<feature type="domain" description="ABC transmembrane type-1" evidence="6">
    <location>
        <begin position="36"/>
        <end position="289"/>
    </location>
</feature>
<dbReference type="GO" id="GO:0005778">
    <property type="term" value="C:peroxisomal membrane"/>
    <property type="evidence" value="ECO:0007669"/>
    <property type="project" value="TreeGrafter"/>
</dbReference>
<evidence type="ECO:0000313" key="8">
    <source>
        <dbReference type="Proteomes" id="UP001497525"/>
    </source>
</evidence>
<dbReference type="GO" id="GO:0042760">
    <property type="term" value="P:very long-chain fatty acid catabolic process"/>
    <property type="evidence" value="ECO:0007669"/>
    <property type="project" value="TreeGrafter"/>
</dbReference>
<dbReference type="GO" id="GO:0005324">
    <property type="term" value="F:long-chain fatty acid transmembrane transporter activity"/>
    <property type="evidence" value="ECO:0007669"/>
    <property type="project" value="TreeGrafter"/>
</dbReference>
<evidence type="ECO:0000256" key="5">
    <source>
        <dbReference type="SAM" id="Phobius"/>
    </source>
</evidence>
<reference evidence="7" key="1">
    <citation type="submission" date="2024-06" db="EMBL/GenBank/DDBJ databases">
        <authorList>
            <person name="Liu X."/>
            <person name="Lenzi L."/>
            <person name="Haldenby T S."/>
            <person name="Uol C."/>
        </authorList>
    </citation>
    <scope>NUCLEOTIDE SEQUENCE</scope>
</reference>
<dbReference type="Gene3D" id="3.40.50.300">
    <property type="entry name" value="P-loop containing nucleotide triphosphate hydrolases"/>
    <property type="match status" value="2"/>
</dbReference>
<dbReference type="EMBL" id="CAXLJL010000412">
    <property type="protein sequence ID" value="CAL5137584.1"/>
    <property type="molecule type" value="Genomic_DNA"/>
</dbReference>
<dbReference type="AlphaFoldDB" id="A0AAV2TMP7"/>
<evidence type="ECO:0000256" key="2">
    <source>
        <dbReference type="ARBA" id="ARBA00022692"/>
    </source>
</evidence>
<proteinExistence type="predicted"/>
<feature type="transmembrane region" description="Helical" evidence="5">
    <location>
        <begin position="184"/>
        <end position="209"/>
    </location>
</feature>
<gene>
    <name evidence="7" type="ORF">CDAUBV1_LOCUS11880</name>
</gene>
<dbReference type="GO" id="GO:0015910">
    <property type="term" value="P:long-chain fatty acid import into peroxisome"/>
    <property type="evidence" value="ECO:0007669"/>
    <property type="project" value="TreeGrafter"/>
</dbReference>
<accession>A0AAV2TMP7</accession>
<dbReference type="InterPro" id="IPR050835">
    <property type="entry name" value="ABC_transporter_sub-D"/>
</dbReference>
<dbReference type="InterPro" id="IPR036640">
    <property type="entry name" value="ABC1_TM_sf"/>
</dbReference>
<dbReference type="InterPro" id="IPR011527">
    <property type="entry name" value="ABC1_TM_dom"/>
</dbReference>
<dbReference type="Pfam" id="PF06472">
    <property type="entry name" value="ABC_membrane_2"/>
    <property type="match status" value="1"/>
</dbReference>
<dbReference type="SUPFAM" id="SSF52540">
    <property type="entry name" value="P-loop containing nucleoside triphosphate hydrolases"/>
    <property type="match status" value="1"/>
</dbReference>
<evidence type="ECO:0000313" key="7">
    <source>
        <dbReference type="EMBL" id="CAL5137584.1"/>
    </source>
</evidence>
<keyword evidence="4 5" id="KW-0472">Membrane</keyword>
<evidence type="ECO:0000259" key="6">
    <source>
        <dbReference type="Pfam" id="PF06472"/>
    </source>
</evidence>
<keyword evidence="3 5" id="KW-1133">Transmembrane helix</keyword>
<evidence type="ECO:0000256" key="3">
    <source>
        <dbReference type="ARBA" id="ARBA00022989"/>
    </source>
</evidence>
<organism evidence="7 8">
    <name type="scientific">Calicophoron daubneyi</name>
    <name type="common">Rumen fluke</name>
    <name type="synonym">Paramphistomum daubneyi</name>
    <dbReference type="NCBI Taxonomy" id="300641"/>
    <lineage>
        <taxon>Eukaryota</taxon>
        <taxon>Metazoa</taxon>
        <taxon>Spiralia</taxon>
        <taxon>Lophotrochozoa</taxon>
        <taxon>Platyhelminthes</taxon>
        <taxon>Trematoda</taxon>
        <taxon>Digenea</taxon>
        <taxon>Plagiorchiida</taxon>
        <taxon>Pronocephalata</taxon>
        <taxon>Paramphistomoidea</taxon>
        <taxon>Paramphistomidae</taxon>
        <taxon>Calicophoron</taxon>
    </lineage>
</organism>
<dbReference type="GO" id="GO:0007031">
    <property type="term" value="P:peroxisome organization"/>
    <property type="evidence" value="ECO:0007669"/>
    <property type="project" value="TreeGrafter"/>
</dbReference>
<dbReference type="PANTHER" id="PTHR11384">
    <property type="entry name" value="ATP-BINDING CASSETTE, SUB-FAMILY D MEMBER"/>
    <property type="match status" value="1"/>
</dbReference>
<feature type="transmembrane region" description="Helical" evidence="5">
    <location>
        <begin position="152"/>
        <end position="172"/>
    </location>
</feature>
<feature type="transmembrane region" description="Helical" evidence="5">
    <location>
        <begin position="33"/>
        <end position="65"/>
    </location>
</feature>
<keyword evidence="1" id="KW-0813">Transport</keyword>
<dbReference type="SUPFAM" id="SSF90123">
    <property type="entry name" value="ABC transporter transmembrane region"/>
    <property type="match status" value="1"/>
</dbReference>
<comment type="caution">
    <text evidence="7">The sequence shown here is derived from an EMBL/GenBank/DDBJ whole genome shotgun (WGS) entry which is preliminary data.</text>
</comment>
<sequence>MNSRRDERKRVSSGLHFLISFSRLTGRVLKGNFILSAGLVALLLIVGGLYEFVAYQIGIIISQFYEALTTKNYRGYVWTVELSLLYLFSVSATIAVRNLVSGYLSLHLRQNFTKHLQKHYFGAKHYYTINTLTGVDNADQRLTQDIRTTCDLVSEIIPTMFLNPILVVFYTYKCVDKAGWLGPISAYCLFIVFAFVTHFISMWTSSAVYEQDRQEGNFRFVHAKFRCLVESAVFLDLGWSENYFVLAVFRRLIHAFRVKVNRQTVLLYFTTLDAYLGGTLNYLAIGFVLFNGLYGDLTTSEVVVLISQTSFFLLYLINKLTTLIDLAEKIGQLVGIGNRIVTLSQTMDDCSFYETPASYISAKLSGTPSVLQTSVLPEEWMTFNSAEPVPRYDSLFIHLKHISVRPPLETNKFLIHDLNLDIYLDQPMLITGPSGVGKTALLRVLAGLWPAVPAQLQHPEDSYFYCSTSCKRCFVPQQPFAPSAYACPRKLFSILHSAKVMDANLLQSSPSARALHLAYLMLSISETPAPMEISKRAESRRDSKLSQPILSFGPRILSADDDDGTAELRVAPDGLPVEVGNLLLCGYKISAFHTALDLLVEFRLASSTETNAVKSALNSYAVTIQTQTFHVVGALCDSFLDYFRLGCRLNLNDRIFDASEWQDTYSPGEMQRLVLAAICYQQPRIAFLDESTCQLNEDYEAQAYKSLQSRHITTITVGHRSSVRAYHKVELQLCPAGDPVDSDSFVPGAMNEDVFIPESKQPKWRIINY</sequence>
<dbReference type="GO" id="GO:0005524">
    <property type="term" value="F:ATP binding"/>
    <property type="evidence" value="ECO:0007669"/>
    <property type="project" value="InterPro"/>
</dbReference>
<dbReference type="GO" id="GO:0140359">
    <property type="term" value="F:ABC-type transporter activity"/>
    <property type="evidence" value="ECO:0007669"/>
    <property type="project" value="InterPro"/>
</dbReference>
<feature type="transmembrane region" description="Helical" evidence="5">
    <location>
        <begin position="85"/>
        <end position="106"/>
    </location>
</feature>
<name>A0AAV2TMP7_CALDB</name>
<protein>
    <recommendedName>
        <fullName evidence="6">ABC transmembrane type-1 domain-containing protein</fullName>
    </recommendedName>
</protein>
<dbReference type="InterPro" id="IPR027417">
    <property type="entry name" value="P-loop_NTPase"/>
</dbReference>
<dbReference type="PANTHER" id="PTHR11384:SF59">
    <property type="entry name" value="LYSOSOMAL COBALAMIN TRANSPORTER ABCD4"/>
    <property type="match status" value="1"/>
</dbReference>
<dbReference type="Proteomes" id="UP001497525">
    <property type="component" value="Unassembled WGS sequence"/>
</dbReference>
<dbReference type="GO" id="GO:0006635">
    <property type="term" value="P:fatty acid beta-oxidation"/>
    <property type="evidence" value="ECO:0007669"/>
    <property type="project" value="TreeGrafter"/>
</dbReference>
<evidence type="ECO:0000256" key="1">
    <source>
        <dbReference type="ARBA" id="ARBA00022448"/>
    </source>
</evidence>
<evidence type="ECO:0000256" key="4">
    <source>
        <dbReference type="ARBA" id="ARBA00023136"/>
    </source>
</evidence>